<name>A0A9P3GBP4_9APHY</name>
<comment type="caution">
    <text evidence="1">The sequence shown here is derived from an EMBL/GenBank/DDBJ whole genome shotgun (WGS) entry which is preliminary data.</text>
</comment>
<reference evidence="1 2" key="1">
    <citation type="submission" date="2021-08" db="EMBL/GenBank/DDBJ databases">
        <title>Draft Genome Sequence of Phanerochaete sordida strain YK-624.</title>
        <authorList>
            <person name="Mori T."/>
            <person name="Dohra H."/>
            <person name="Suzuki T."/>
            <person name="Kawagishi H."/>
            <person name="Hirai H."/>
        </authorList>
    </citation>
    <scope>NUCLEOTIDE SEQUENCE [LARGE SCALE GENOMIC DNA]</scope>
    <source>
        <strain evidence="1 2">YK-624</strain>
    </source>
</reference>
<sequence length="285" mass="31557">MTETLPDELLDDVLAHSLALSPTDFLAFPDEPGSGPPRSSGPVLVSKRWLRIGTPHLYACVRLAKPAHTAAVAALLRAQPHVGRAVRCLRLEGGLGRELVHVAAAAPRLERLYVAMCVKAAESVAGLRSSLPLLRPRHLYLENDGGARDNQKAVEVRQALQAYLQSAEPSLEFMALSDEFHGMDEVWASAIAASSVEELSCRSSSMEGWIVDGVMHTMLQDSRPQRVVCRGTYRESSVRLRLQRKGLAADIEKFAFIRHLEDHKIDMSLQRRKEHLSRTADDEEL</sequence>
<evidence type="ECO:0000313" key="2">
    <source>
        <dbReference type="Proteomes" id="UP000703269"/>
    </source>
</evidence>
<gene>
    <name evidence="1" type="ORF">PsYK624_080780</name>
</gene>
<keyword evidence="2" id="KW-1185">Reference proteome</keyword>
<dbReference type="Proteomes" id="UP000703269">
    <property type="component" value="Unassembled WGS sequence"/>
</dbReference>
<organism evidence="1 2">
    <name type="scientific">Phanerochaete sordida</name>
    <dbReference type="NCBI Taxonomy" id="48140"/>
    <lineage>
        <taxon>Eukaryota</taxon>
        <taxon>Fungi</taxon>
        <taxon>Dikarya</taxon>
        <taxon>Basidiomycota</taxon>
        <taxon>Agaricomycotina</taxon>
        <taxon>Agaricomycetes</taxon>
        <taxon>Polyporales</taxon>
        <taxon>Phanerochaetaceae</taxon>
        <taxon>Phanerochaete</taxon>
    </lineage>
</organism>
<accession>A0A9P3GBP4</accession>
<protein>
    <submittedName>
        <fullName evidence="1">Uncharacterized protein</fullName>
    </submittedName>
</protein>
<proteinExistence type="predicted"/>
<evidence type="ECO:0000313" key="1">
    <source>
        <dbReference type="EMBL" id="GJE91926.1"/>
    </source>
</evidence>
<dbReference type="AlphaFoldDB" id="A0A9P3GBP4"/>
<dbReference type="OrthoDB" id="2908272at2759"/>
<dbReference type="EMBL" id="BPQB01000023">
    <property type="protein sequence ID" value="GJE91926.1"/>
    <property type="molecule type" value="Genomic_DNA"/>
</dbReference>